<dbReference type="KEGG" id="acru:HHL28_01490"/>
<protein>
    <submittedName>
        <fullName evidence="2">DUF4065 domain-containing protein</fullName>
    </submittedName>
</protein>
<dbReference type="InterPro" id="IPR025272">
    <property type="entry name" value="SocA_Panacea"/>
</dbReference>
<dbReference type="EMBL" id="CP051775">
    <property type="protein sequence ID" value="QJE71957.1"/>
    <property type="molecule type" value="Genomic_DNA"/>
</dbReference>
<feature type="domain" description="Antitoxin SocA-like Panacea" evidence="1">
    <location>
        <begin position="50"/>
        <end position="154"/>
    </location>
</feature>
<gene>
    <name evidence="2" type="ORF">HHL28_01490</name>
</gene>
<name>A0A858R3K1_9PROT</name>
<sequence>MIIANPVKAGERCIAKSSEGPMTASGKTIANTLLEISFQQPGMSLDHMKLQKLMYFAHGWHLALVGRPLIRDGFEAWPYGPVNRSVYQEFRHFGAAPINCYASEFAPGETVPKAYVLRKDFKDSYDVIHGVWEKYSSFTALQLSDMTHEAGTPWSIAKQRGQAQIPDSDISAYFNTLLRNSRVQ</sequence>
<evidence type="ECO:0000259" key="1">
    <source>
        <dbReference type="Pfam" id="PF13274"/>
    </source>
</evidence>
<dbReference type="Pfam" id="PF13274">
    <property type="entry name" value="SocA_Panacea"/>
    <property type="match status" value="1"/>
</dbReference>
<organism evidence="2 3">
    <name type="scientific">Aerophototrophica crusticola</name>
    <dbReference type="NCBI Taxonomy" id="1709002"/>
    <lineage>
        <taxon>Bacteria</taxon>
        <taxon>Pseudomonadati</taxon>
        <taxon>Pseudomonadota</taxon>
        <taxon>Alphaproteobacteria</taxon>
        <taxon>Rhodospirillales</taxon>
        <taxon>Rhodospirillaceae</taxon>
        <taxon>Aerophototrophica</taxon>
    </lineage>
</organism>
<evidence type="ECO:0000313" key="3">
    <source>
        <dbReference type="Proteomes" id="UP000501891"/>
    </source>
</evidence>
<reference evidence="2" key="1">
    <citation type="submission" date="2020-04" db="EMBL/GenBank/DDBJ databases">
        <title>A desert anoxygenic phototrophic bacterium fixes CO2 using RubisCO under aerobic conditions.</title>
        <authorList>
            <person name="Tang K."/>
        </authorList>
    </citation>
    <scope>NUCLEOTIDE SEQUENCE [LARGE SCALE GENOMIC DNA]</scope>
    <source>
        <strain evidence="2">MIMtkB3</strain>
    </source>
</reference>
<proteinExistence type="predicted"/>
<evidence type="ECO:0000313" key="2">
    <source>
        <dbReference type="EMBL" id="QJE71957.1"/>
    </source>
</evidence>
<dbReference type="Proteomes" id="UP000501891">
    <property type="component" value="Chromosome"/>
</dbReference>
<keyword evidence="3" id="KW-1185">Reference proteome</keyword>
<accession>A0A858R3K1</accession>
<dbReference type="AlphaFoldDB" id="A0A858R3K1"/>